<dbReference type="Proteomes" id="UP001065613">
    <property type="component" value="Chromosome"/>
</dbReference>
<feature type="signal peptide" evidence="1">
    <location>
        <begin position="1"/>
        <end position="27"/>
    </location>
</feature>
<gene>
    <name evidence="2" type="ORF">KA717_10250</name>
</gene>
<keyword evidence="1" id="KW-0732">Signal</keyword>
<protein>
    <submittedName>
        <fullName evidence="2">PEP-CTERM sorting domain-containing protein</fullName>
    </submittedName>
</protein>
<dbReference type="NCBIfam" id="TIGR04155">
    <property type="entry name" value="cyano_PEP"/>
    <property type="match status" value="1"/>
</dbReference>
<accession>A0A977KZX6</accession>
<feature type="chain" id="PRO_5037686257" evidence="1">
    <location>
        <begin position="28"/>
        <end position="203"/>
    </location>
</feature>
<sequence>MINFKTVSLGLVVSGLGFLALTPDAQAYSFDFLGASPSGGSIDWKFGFNSEGFDQSLGNDNRIVFSGFSGLKSAGFAAAMSSSTGDTIVVPNTLVFQTVVNVDPSIGEVTYTALSNVNQINGNVKYQTFVVTADAVPIGFVSGDYQLPNGSSLLPNGPQPSPVPEPLTILGSLAALGFGAFGQKEYAKKQSQNSDSESYLRFS</sequence>
<reference evidence="2" key="1">
    <citation type="submission" date="2021-04" db="EMBL/GenBank/DDBJ databases">
        <title>Genome sequence of Woronichinia naegeliana from Washington state freshwater lake bloom.</title>
        <authorList>
            <person name="Dreher T.W."/>
        </authorList>
    </citation>
    <scope>NUCLEOTIDE SEQUENCE</scope>
    <source>
        <strain evidence="2">WA131</strain>
    </source>
</reference>
<dbReference type="InterPro" id="IPR026374">
    <property type="entry name" value="Cyano_PEP"/>
</dbReference>
<dbReference type="EMBL" id="CP073041">
    <property type="protein sequence ID" value="UXE63016.1"/>
    <property type="molecule type" value="Genomic_DNA"/>
</dbReference>
<dbReference type="AlphaFoldDB" id="A0A977KZX6"/>
<dbReference type="KEGG" id="wna:KA717_10250"/>
<proteinExistence type="predicted"/>
<organism evidence="2">
    <name type="scientific">Woronichinia naegeliana WA131</name>
    <dbReference type="NCBI Taxonomy" id="2824559"/>
    <lineage>
        <taxon>Bacteria</taxon>
        <taxon>Bacillati</taxon>
        <taxon>Cyanobacteriota</taxon>
        <taxon>Cyanophyceae</taxon>
        <taxon>Synechococcales</taxon>
        <taxon>Coelosphaeriaceae</taxon>
        <taxon>Woronichinia</taxon>
    </lineage>
</organism>
<evidence type="ECO:0000256" key="1">
    <source>
        <dbReference type="SAM" id="SignalP"/>
    </source>
</evidence>
<name>A0A977KZX6_9CYAN</name>
<evidence type="ECO:0000313" key="2">
    <source>
        <dbReference type="EMBL" id="UXE63016.1"/>
    </source>
</evidence>